<dbReference type="EMBL" id="LR999455">
    <property type="protein sequence ID" value="CAE6073525.1"/>
    <property type="molecule type" value="Genomic_DNA"/>
</dbReference>
<dbReference type="Gene3D" id="3.30.160.60">
    <property type="entry name" value="Classic Zinc Finger"/>
    <property type="match status" value="3"/>
</dbReference>
<dbReference type="Pfam" id="PF12874">
    <property type="entry name" value="zf-met"/>
    <property type="match status" value="2"/>
</dbReference>
<keyword evidence="5" id="KW-0862">Zinc</keyword>
<reference evidence="10" key="1">
    <citation type="submission" date="2021-01" db="EMBL/GenBank/DDBJ databases">
        <authorList>
            <person name="Bezrukov I."/>
        </authorList>
    </citation>
    <scope>NUCLEOTIDE SEQUENCE</scope>
</reference>
<dbReference type="GO" id="GO:0003676">
    <property type="term" value="F:nucleic acid binding"/>
    <property type="evidence" value="ECO:0007669"/>
    <property type="project" value="InterPro"/>
</dbReference>
<evidence type="ECO:0000256" key="7">
    <source>
        <dbReference type="PROSITE-ProRule" id="PRU00042"/>
    </source>
</evidence>
<organism evidence="10 11">
    <name type="scientific">Arabidopsis arenosa</name>
    <name type="common">Sand rock-cress</name>
    <name type="synonym">Cardaminopsis arenosa</name>
    <dbReference type="NCBI Taxonomy" id="38785"/>
    <lineage>
        <taxon>Eukaryota</taxon>
        <taxon>Viridiplantae</taxon>
        <taxon>Streptophyta</taxon>
        <taxon>Embryophyta</taxon>
        <taxon>Tracheophyta</taxon>
        <taxon>Spermatophyta</taxon>
        <taxon>Magnoliopsida</taxon>
        <taxon>eudicotyledons</taxon>
        <taxon>Gunneridae</taxon>
        <taxon>Pentapetalae</taxon>
        <taxon>rosids</taxon>
        <taxon>malvids</taxon>
        <taxon>Brassicales</taxon>
        <taxon>Brassicaceae</taxon>
        <taxon>Camelineae</taxon>
        <taxon>Arabidopsis</taxon>
    </lineage>
</organism>
<comment type="subcellular location">
    <subcellularLocation>
        <location evidence="1">Nucleus</location>
    </subcellularLocation>
</comment>
<proteinExistence type="predicted"/>
<feature type="domain" description="C2H2-type" evidence="9">
    <location>
        <begin position="6"/>
        <end position="33"/>
    </location>
</feature>
<evidence type="ECO:0000256" key="3">
    <source>
        <dbReference type="ARBA" id="ARBA00022737"/>
    </source>
</evidence>
<dbReference type="PROSITE" id="PS50157">
    <property type="entry name" value="ZINC_FINGER_C2H2_2"/>
    <property type="match status" value="2"/>
</dbReference>
<evidence type="ECO:0000313" key="11">
    <source>
        <dbReference type="Proteomes" id="UP000682877"/>
    </source>
</evidence>
<evidence type="ECO:0000256" key="6">
    <source>
        <dbReference type="ARBA" id="ARBA00023242"/>
    </source>
</evidence>
<dbReference type="GO" id="GO:0008270">
    <property type="term" value="F:zinc ion binding"/>
    <property type="evidence" value="ECO:0007669"/>
    <property type="project" value="UniProtKB-KW"/>
</dbReference>
<feature type="region of interest" description="Disordered" evidence="8">
    <location>
        <begin position="633"/>
        <end position="654"/>
    </location>
</feature>
<protein>
    <recommendedName>
        <fullName evidence="9">C2H2-type domain-containing protein</fullName>
    </recommendedName>
</protein>
<gene>
    <name evidence="10" type="ORF">AARE701A_LOCUS12340</name>
</gene>
<dbReference type="PANTHER" id="PTHR46144:SF6">
    <property type="entry name" value="C2H2-TYPE DOMAIN-CONTAINING PROTEIN"/>
    <property type="match status" value="1"/>
</dbReference>
<evidence type="ECO:0000313" key="10">
    <source>
        <dbReference type="EMBL" id="CAE6073525.1"/>
    </source>
</evidence>
<dbReference type="GO" id="GO:0005634">
    <property type="term" value="C:nucleus"/>
    <property type="evidence" value="ECO:0007669"/>
    <property type="project" value="UniProtKB-SubCell"/>
</dbReference>
<dbReference type="AlphaFoldDB" id="A0A8S2AF55"/>
<dbReference type="SMART" id="SM00451">
    <property type="entry name" value="ZnF_U1"/>
    <property type="match status" value="2"/>
</dbReference>
<keyword evidence="2" id="KW-0479">Metal-binding</keyword>
<evidence type="ECO:0000256" key="2">
    <source>
        <dbReference type="ARBA" id="ARBA00022723"/>
    </source>
</evidence>
<keyword evidence="6" id="KW-0539">Nucleus</keyword>
<dbReference type="SMART" id="SM00355">
    <property type="entry name" value="ZnF_C2H2"/>
    <property type="match status" value="5"/>
</dbReference>
<dbReference type="InterPro" id="IPR003604">
    <property type="entry name" value="Matrin/U1-like-C_Znf_C2H2"/>
</dbReference>
<evidence type="ECO:0000256" key="5">
    <source>
        <dbReference type="ARBA" id="ARBA00022833"/>
    </source>
</evidence>
<dbReference type="Proteomes" id="UP000682877">
    <property type="component" value="Chromosome 5"/>
</dbReference>
<dbReference type="Pfam" id="PF13912">
    <property type="entry name" value="zf-C2H2_6"/>
    <property type="match status" value="2"/>
</dbReference>
<dbReference type="InterPro" id="IPR051868">
    <property type="entry name" value="ZN346_ZMAT4"/>
</dbReference>
<dbReference type="InterPro" id="IPR013087">
    <property type="entry name" value="Znf_C2H2_type"/>
</dbReference>
<evidence type="ECO:0000256" key="1">
    <source>
        <dbReference type="ARBA" id="ARBA00004123"/>
    </source>
</evidence>
<name>A0A8S2AF55_ARAAE</name>
<keyword evidence="3" id="KW-0677">Repeat</keyword>
<feature type="domain" description="C2H2-type" evidence="9">
    <location>
        <begin position="119"/>
        <end position="146"/>
    </location>
</feature>
<dbReference type="PANTHER" id="PTHR46144">
    <property type="entry name" value="ZINC FINGER PROTEIN 385B-LIKE"/>
    <property type="match status" value="1"/>
</dbReference>
<evidence type="ECO:0000259" key="9">
    <source>
        <dbReference type="PROSITE" id="PS50157"/>
    </source>
</evidence>
<dbReference type="SUPFAM" id="SSF57667">
    <property type="entry name" value="beta-beta-alpha zinc fingers"/>
    <property type="match status" value="4"/>
</dbReference>
<accession>A0A8S2AF55</accession>
<evidence type="ECO:0000256" key="4">
    <source>
        <dbReference type="ARBA" id="ARBA00022771"/>
    </source>
</evidence>
<dbReference type="PROSITE" id="PS00028">
    <property type="entry name" value="ZINC_FINGER_C2H2_1"/>
    <property type="match status" value="2"/>
</dbReference>
<dbReference type="InterPro" id="IPR036236">
    <property type="entry name" value="Znf_C2H2_sf"/>
</dbReference>
<keyword evidence="11" id="KW-1185">Reference proteome</keyword>
<keyword evidence="4 7" id="KW-0863">Zinc-finger</keyword>
<evidence type="ECO:0000256" key="8">
    <source>
        <dbReference type="SAM" id="MobiDB-lite"/>
    </source>
</evidence>
<sequence length="709" mass="78932">MSQRLHVCKKCGKKFATLKGVYGHQRIHSGNYNRIEDDNGLQKIWGLKKSRVCSVSASFMTEIEKHEVIEAAMNLVMLSRRVYDFGSIRNLPLGDDFMDLELKPSPLRSKLQKKTQSSYKCRICDKSFVCAQALGSHQRLHRSMKGHLVRKREYIEEDGSLLDSSEANMIVSQPSCVEVSQEKILHCAESKLDDFSEQLAHSDFNKSSSCSKTRFSALHSPMRSKSHFSYRFKICGKSFGCSQVLGGHQTLHRSIRGQLACKDDNSLSDSLEAKNIVTQRSSFELSQKEKILQRVEPKLEFHERLTHSGFDKSNTGSKTRFSAVPSPLKAKKIVSLSQPSSFEASVDEKFLHRFEQKLDFSKQLAHSGFDNSSSCRKTKFSALHSPLKSKSHSSYRFKICGKRFVCSQALDSHQTTSQLASEKLNTEDDNSLCGMNDSEASNQWQQPSVPAMQPPEMNQSTAVDAYYASYCAYYANPDPNFNSDLQTHESLAIALPPPPGVVDTTPYYSLDTNAQNLAWQESVRMNGTDPLAITGPDATRQSHSLYPPGAGFSWTGHIVQAQLPGLKEPSKKAKVVRSAYCEVCKVDCNGPSVFEQHILGKKHLKNLEKLKTCLLSSNTDSSLPGPTVAIPLIGPQENPSKSKARKKSAESITEDLETKRRRVVECGVSNESIRLCRICNVVCNSDTVYNDHLAGQKHATKAAKAPVNT</sequence>